<dbReference type="Pfam" id="PF02493">
    <property type="entry name" value="MORN"/>
    <property type="match status" value="13"/>
</dbReference>
<dbReference type="InterPro" id="IPR003409">
    <property type="entry name" value="MORN"/>
</dbReference>
<dbReference type="Gene3D" id="2.20.110.10">
    <property type="entry name" value="Histone H3 K4-specific methyltransferase SET7/9 N-terminal domain"/>
    <property type="match status" value="9"/>
</dbReference>
<dbReference type="SMART" id="SM00698">
    <property type="entry name" value="MORN"/>
    <property type="match status" value="13"/>
</dbReference>
<evidence type="ECO:0000313" key="2">
    <source>
        <dbReference type="EMBL" id="CCC93764.1"/>
    </source>
</evidence>
<proteinExistence type="predicted"/>
<keyword evidence="1" id="KW-0677">Repeat</keyword>
<sequence>MLTVTEDKVPVPLIPDTDLCDVRIGAADPAMFFSIKLEKPSKLSIEFQEFNTASRCVLLLSPSDPHPSKHTAVWKLLSPEPTKSLTILPADPSYQLGVLYLAIRYVEDNGNSFFRIRLTLQESYEAEWYSLINKSLFVGSWLGFYYHGFGRVVYGIDSQDVEESSLKWSACSLKGENSRLHSWTGVTSVVRTSLLGVPRADIGWLIIILPFPSAEVYEGEWVNGKKEGLGVYQWSDRSYWGMWKAGMREGFGVLSTSNNFCYEGEWHLDRRCGFGKAFYENGSRYEGDWDNDMRCGEGLFVYPGGVTVSGTWRDDTLCPDVTTYYPDGSFYVGEWVNGCRQGTGKHTDAPGNVFVGVWVDDKLTGQVELKFANNVVCIATWERGERQDGVFTFPNGEVYVGGWNDVLLCREGVGHCTYPNGDEYEGGWSGDKRHGFGKLVEAGGSRTYAGEWSEGVRHGLGVQKSDDGVYYGEFKNDVRCGQGYYQGRCGSLYRGSWQDDCQVGHGIALEGDGSSIREGLFLFGRLQSFGSSRSHNDMYTGTWLDGKRQGVGVTSLPDGTVMRSIWHRGEPQDGFVHYRYNNGDVYEGSWSCGLRCGSGTLRFADGSVYVGEWLDDKPHGCGCFTDACGETHVGEWFTGVQQNVRGKIYFVDGSMYEGDVCNRQPHGKGCLHFPDGTVFEGTFKNGIYAV</sequence>
<name>G0UWJ8_TRYCI</name>
<dbReference type="FunFam" id="2.20.110.10:FF:000050">
    <property type="match status" value="1"/>
</dbReference>
<accession>G0UWJ8</accession>
<dbReference type="FunFam" id="2.20.110.10:FF:000058">
    <property type="match status" value="1"/>
</dbReference>
<dbReference type="PANTHER" id="PTHR43215:SF14">
    <property type="entry name" value="RADIAL SPOKE HEAD 1 HOMOLOG"/>
    <property type="match status" value="1"/>
</dbReference>
<dbReference type="VEuPathDB" id="TriTrypDB:TcIL3000_10_5290"/>
<gene>
    <name evidence="2" type="ORF">TCIL3000_10_5290</name>
</gene>
<protein>
    <submittedName>
        <fullName evidence="2">Uncharacterized protein TCIL3000_10_5290</fullName>
    </submittedName>
</protein>
<dbReference type="EMBL" id="HE575323">
    <property type="protein sequence ID" value="CCC93764.1"/>
    <property type="molecule type" value="Genomic_DNA"/>
</dbReference>
<dbReference type="SUPFAM" id="SSF82185">
    <property type="entry name" value="Histone H3 K4-specific methyltransferase SET7/9 N-terminal domain"/>
    <property type="match status" value="5"/>
</dbReference>
<dbReference type="AlphaFoldDB" id="G0UWJ8"/>
<reference evidence="2" key="1">
    <citation type="journal article" date="2012" name="Proc. Natl. Acad. Sci. U.S.A.">
        <title>Antigenic diversity is generated by distinct evolutionary mechanisms in African trypanosome species.</title>
        <authorList>
            <person name="Jackson A.P."/>
            <person name="Berry A."/>
            <person name="Aslett M."/>
            <person name="Allison H.C."/>
            <person name="Burton P."/>
            <person name="Vavrova-Anderson J."/>
            <person name="Brown R."/>
            <person name="Browne H."/>
            <person name="Corton N."/>
            <person name="Hauser H."/>
            <person name="Gamble J."/>
            <person name="Gilderthorp R."/>
            <person name="Marcello L."/>
            <person name="McQuillan J."/>
            <person name="Otto T.D."/>
            <person name="Quail M.A."/>
            <person name="Sanders M.J."/>
            <person name="van Tonder A."/>
            <person name="Ginger M.L."/>
            <person name="Field M.C."/>
            <person name="Barry J.D."/>
            <person name="Hertz-Fowler C."/>
            <person name="Berriman M."/>
        </authorList>
    </citation>
    <scope>NUCLEOTIDE SEQUENCE</scope>
    <source>
        <strain evidence="2">IL3000</strain>
    </source>
</reference>
<organism evidence="2">
    <name type="scientific">Trypanosoma congolense (strain IL3000)</name>
    <dbReference type="NCBI Taxonomy" id="1068625"/>
    <lineage>
        <taxon>Eukaryota</taxon>
        <taxon>Discoba</taxon>
        <taxon>Euglenozoa</taxon>
        <taxon>Kinetoplastea</taxon>
        <taxon>Metakinetoplastina</taxon>
        <taxon>Trypanosomatida</taxon>
        <taxon>Trypanosomatidae</taxon>
        <taxon>Trypanosoma</taxon>
        <taxon>Nannomonas</taxon>
    </lineage>
</organism>
<evidence type="ECO:0000256" key="1">
    <source>
        <dbReference type="ARBA" id="ARBA00022737"/>
    </source>
</evidence>
<dbReference type="PANTHER" id="PTHR43215">
    <property type="entry name" value="RADIAL SPOKE HEAD 1 HOMOLOG"/>
    <property type="match status" value="1"/>
</dbReference>